<dbReference type="EMBL" id="JANPWB010000015">
    <property type="protein sequence ID" value="KAJ1093344.1"/>
    <property type="molecule type" value="Genomic_DNA"/>
</dbReference>
<reference evidence="2" key="1">
    <citation type="journal article" date="2022" name="bioRxiv">
        <title>Sequencing and chromosome-scale assembly of the giantPleurodeles waltlgenome.</title>
        <authorList>
            <person name="Brown T."/>
            <person name="Elewa A."/>
            <person name="Iarovenko S."/>
            <person name="Subramanian E."/>
            <person name="Araus A.J."/>
            <person name="Petzold A."/>
            <person name="Susuki M."/>
            <person name="Suzuki K.-i.T."/>
            <person name="Hayashi T."/>
            <person name="Toyoda A."/>
            <person name="Oliveira C."/>
            <person name="Osipova E."/>
            <person name="Leigh N.D."/>
            <person name="Simon A."/>
            <person name="Yun M.H."/>
        </authorList>
    </citation>
    <scope>NUCLEOTIDE SEQUENCE</scope>
    <source>
        <strain evidence="2">20211129_DDA</strain>
        <tissue evidence="2">Liver</tissue>
    </source>
</reference>
<proteinExistence type="predicted"/>
<accession>A0AAV7LRZ4</accession>
<comment type="caution">
    <text evidence="2">The sequence shown here is derived from an EMBL/GenBank/DDBJ whole genome shotgun (WGS) entry which is preliminary data.</text>
</comment>
<evidence type="ECO:0000313" key="2">
    <source>
        <dbReference type="EMBL" id="KAJ1093344.1"/>
    </source>
</evidence>
<gene>
    <name evidence="2" type="ORF">NDU88_006448</name>
</gene>
<name>A0AAV7LRZ4_PLEWA</name>
<protein>
    <submittedName>
        <fullName evidence="2">Uncharacterized protein</fullName>
    </submittedName>
</protein>
<evidence type="ECO:0000256" key="1">
    <source>
        <dbReference type="SAM" id="MobiDB-lite"/>
    </source>
</evidence>
<feature type="region of interest" description="Disordered" evidence="1">
    <location>
        <begin position="131"/>
        <end position="166"/>
    </location>
</feature>
<organism evidence="2 3">
    <name type="scientific">Pleurodeles waltl</name>
    <name type="common">Iberian ribbed newt</name>
    <dbReference type="NCBI Taxonomy" id="8319"/>
    <lineage>
        <taxon>Eukaryota</taxon>
        <taxon>Metazoa</taxon>
        <taxon>Chordata</taxon>
        <taxon>Craniata</taxon>
        <taxon>Vertebrata</taxon>
        <taxon>Euteleostomi</taxon>
        <taxon>Amphibia</taxon>
        <taxon>Batrachia</taxon>
        <taxon>Caudata</taxon>
        <taxon>Salamandroidea</taxon>
        <taxon>Salamandridae</taxon>
        <taxon>Pleurodelinae</taxon>
        <taxon>Pleurodeles</taxon>
    </lineage>
</organism>
<dbReference type="AlphaFoldDB" id="A0AAV7LRZ4"/>
<dbReference type="Proteomes" id="UP001066276">
    <property type="component" value="Chromosome 11"/>
</dbReference>
<keyword evidence="3" id="KW-1185">Reference proteome</keyword>
<feature type="compositionally biased region" description="Basic and acidic residues" evidence="1">
    <location>
        <begin position="151"/>
        <end position="166"/>
    </location>
</feature>
<evidence type="ECO:0000313" key="3">
    <source>
        <dbReference type="Proteomes" id="UP001066276"/>
    </source>
</evidence>
<feature type="region of interest" description="Disordered" evidence="1">
    <location>
        <begin position="56"/>
        <end position="78"/>
    </location>
</feature>
<sequence>MVGRRLSHSIGALVLSKVYKAAAAVLLPVLSHNSYLRFGAGTGPRHLCCGTIRATGDPRATPRRPASAPCERPGRSGPKYPSLALLLVTPRQWGSAPWRLRVGGVRLQPQSAPVPVAGPVSPPHQLLFVPADDFDKEIKPAASLRGPGQQGDRRQSQRGREAPSPG</sequence>